<accession>A0A4C1XAL4</accession>
<keyword evidence="2" id="KW-1185">Reference proteome</keyword>
<reference evidence="1 2" key="1">
    <citation type="journal article" date="2019" name="Commun. Biol.">
        <title>The bagworm genome reveals a unique fibroin gene that provides high tensile strength.</title>
        <authorList>
            <person name="Kono N."/>
            <person name="Nakamura H."/>
            <person name="Ohtoshi R."/>
            <person name="Tomita M."/>
            <person name="Numata K."/>
            <person name="Arakawa K."/>
        </authorList>
    </citation>
    <scope>NUCLEOTIDE SEQUENCE [LARGE SCALE GENOMIC DNA]</scope>
</reference>
<sequence length="90" mass="9718">MRACKLKVTQVKNTPLAPSIKTSISSDAIDAKGGYSSRPAHRVFGERPEMKYGPFPVHSEYKDFAVPRPPAPAPTGVLGRPSLLSPLNCK</sequence>
<dbReference type="AlphaFoldDB" id="A0A4C1XAL4"/>
<evidence type="ECO:0000313" key="1">
    <source>
        <dbReference type="EMBL" id="GBP60871.1"/>
    </source>
</evidence>
<gene>
    <name evidence="1" type="ORF">EVAR_26769_1</name>
</gene>
<protein>
    <submittedName>
        <fullName evidence="1">Uncharacterized protein</fullName>
    </submittedName>
</protein>
<name>A0A4C1XAL4_EUMVA</name>
<organism evidence="1 2">
    <name type="scientific">Eumeta variegata</name>
    <name type="common">Bagworm moth</name>
    <name type="synonym">Eumeta japonica</name>
    <dbReference type="NCBI Taxonomy" id="151549"/>
    <lineage>
        <taxon>Eukaryota</taxon>
        <taxon>Metazoa</taxon>
        <taxon>Ecdysozoa</taxon>
        <taxon>Arthropoda</taxon>
        <taxon>Hexapoda</taxon>
        <taxon>Insecta</taxon>
        <taxon>Pterygota</taxon>
        <taxon>Neoptera</taxon>
        <taxon>Endopterygota</taxon>
        <taxon>Lepidoptera</taxon>
        <taxon>Glossata</taxon>
        <taxon>Ditrysia</taxon>
        <taxon>Tineoidea</taxon>
        <taxon>Psychidae</taxon>
        <taxon>Oiketicinae</taxon>
        <taxon>Eumeta</taxon>
    </lineage>
</organism>
<dbReference type="EMBL" id="BGZK01000798">
    <property type="protein sequence ID" value="GBP60871.1"/>
    <property type="molecule type" value="Genomic_DNA"/>
</dbReference>
<dbReference type="Proteomes" id="UP000299102">
    <property type="component" value="Unassembled WGS sequence"/>
</dbReference>
<proteinExistence type="predicted"/>
<evidence type="ECO:0000313" key="2">
    <source>
        <dbReference type="Proteomes" id="UP000299102"/>
    </source>
</evidence>
<comment type="caution">
    <text evidence="1">The sequence shown here is derived from an EMBL/GenBank/DDBJ whole genome shotgun (WGS) entry which is preliminary data.</text>
</comment>